<accession>A0ABR6GPC0</accession>
<feature type="transmembrane region" description="Helical" evidence="4">
    <location>
        <begin position="213"/>
        <end position="235"/>
    </location>
</feature>
<dbReference type="SUPFAM" id="SSF58104">
    <property type="entry name" value="Methyl-accepting chemotaxis protein (MCP) signaling domain"/>
    <property type="match status" value="1"/>
</dbReference>
<evidence type="ECO:0000256" key="4">
    <source>
        <dbReference type="SAM" id="Phobius"/>
    </source>
</evidence>
<evidence type="ECO:0000259" key="5">
    <source>
        <dbReference type="PROSITE" id="PS50111"/>
    </source>
</evidence>
<dbReference type="InterPro" id="IPR047347">
    <property type="entry name" value="YvaQ-like_sensor"/>
</dbReference>
<evidence type="ECO:0000313" key="6">
    <source>
        <dbReference type="EMBL" id="MBB3193914.1"/>
    </source>
</evidence>
<protein>
    <submittedName>
        <fullName evidence="6">Methyl-accepting chemotaxis protein-1 (Serine sensor receptor)</fullName>
    </submittedName>
</protein>
<keyword evidence="4" id="KW-1133">Transmembrane helix</keyword>
<keyword evidence="7" id="KW-1185">Reference proteome</keyword>
<dbReference type="PRINTS" id="PR00260">
    <property type="entry name" value="CHEMTRNSDUCR"/>
</dbReference>
<proteinExistence type="inferred from homology"/>
<keyword evidence="3" id="KW-0807">Transducer</keyword>
<reference evidence="6 7" key="1">
    <citation type="submission" date="2020-08" db="EMBL/GenBank/DDBJ databases">
        <title>Genomic Encyclopedia of Type Strains, Phase III (KMG-III): the genomes of soil and plant-associated and newly described type strains.</title>
        <authorList>
            <person name="Whitman W."/>
        </authorList>
    </citation>
    <scope>NUCLEOTIDE SEQUENCE [LARGE SCALE GENOMIC DNA]</scope>
    <source>
        <strain evidence="6 7">CECT 7247</strain>
    </source>
</reference>
<evidence type="ECO:0000256" key="3">
    <source>
        <dbReference type="PROSITE-ProRule" id="PRU00284"/>
    </source>
</evidence>
<keyword evidence="4" id="KW-0472">Membrane</keyword>
<dbReference type="InterPro" id="IPR004089">
    <property type="entry name" value="MCPsignal_dom"/>
</dbReference>
<keyword evidence="6" id="KW-0675">Receptor</keyword>
<feature type="domain" description="Methyl-accepting transducer" evidence="5">
    <location>
        <begin position="296"/>
        <end position="525"/>
    </location>
</feature>
<dbReference type="InterPro" id="IPR051310">
    <property type="entry name" value="MCP_chemotaxis"/>
</dbReference>
<keyword evidence="4" id="KW-0812">Transmembrane</keyword>
<dbReference type="PROSITE" id="PS50111">
    <property type="entry name" value="CHEMOTAXIS_TRANSDUC_2"/>
    <property type="match status" value="1"/>
</dbReference>
<dbReference type="InterPro" id="IPR004090">
    <property type="entry name" value="Chemotax_Me-accpt_rcpt"/>
</dbReference>
<dbReference type="Gene3D" id="1.10.287.950">
    <property type="entry name" value="Methyl-accepting chemotaxis protein"/>
    <property type="match status" value="1"/>
</dbReference>
<comment type="similarity">
    <text evidence="2">Belongs to the methyl-accepting chemotaxis (MCP) protein family.</text>
</comment>
<organism evidence="6 7">
    <name type="scientific">Roseateles terrae</name>
    <dbReference type="NCBI Taxonomy" id="431060"/>
    <lineage>
        <taxon>Bacteria</taxon>
        <taxon>Pseudomonadati</taxon>
        <taxon>Pseudomonadota</taxon>
        <taxon>Betaproteobacteria</taxon>
        <taxon>Burkholderiales</taxon>
        <taxon>Sphaerotilaceae</taxon>
        <taxon>Roseateles</taxon>
    </lineage>
</organism>
<dbReference type="Pfam" id="PF00015">
    <property type="entry name" value="MCPsignal"/>
    <property type="match status" value="1"/>
</dbReference>
<name>A0ABR6GPC0_9BURK</name>
<dbReference type="CDD" id="cd11386">
    <property type="entry name" value="MCP_signal"/>
    <property type="match status" value="1"/>
</dbReference>
<sequence>MTIIFVQLVTVLIIYVWGGGMSLTNLKMRTKLALAFGALTALLILIALIAWNGLRHSNQMFDAFAEGITRRAHVASSLRHAVDARAIAARNLVLVSGAEDVRLEKQRVEKAHGDAVEQLTLLAELSAAEDVSPEARTLIKEIDRVERLYAPVALEIVRLALAGEREVAIRQMNEKCRPLLAELVKASEAYSVYTENRTKEVISLAERRMNLDLTIFGAVVAAGLVFSVCACLLIMRSVFRALGAEPAELGEAAAQVATGDLTLLAGERAAPARSVLASLGRMRSDLSNIVGVVRESSESIATGSSHIASGSADLSQRTEEQASALQQTAATMEELGTTVHHNAANAVHADQVAQGASRAVSEAGAVFEDVVKTMQEIDAGSKRIADITSTIDGIAFQTNILALNAAVEAARAGEQGRGFAVVASEVRALAQRSATAAKEIKLLIQGSVTNVEKGSALVDRAEAAMQGVVEAIQNVTSIVGEISTSSKEQATGVSQVGDAVSQMDQVTQQNAALVEECSAAAESLRNQANTLVEAVSVFKVA</sequence>
<dbReference type="SMART" id="SM00283">
    <property type="entry name" value="MA"/>
    <property type="match status" value="1"/>
</dbReference>
<gene>
    <name evidence="6" type="ORF">FHS28_001299</name>
</gene>
<keyword evidence="1" id="KW-0488">Methylation</keyword>
<feature type="transmembrane region" description="Helical" evidence="4">
    <location>
        <begin position="34"/>
        <end position="54"/>
    </location>
</feature>
<dbReference type="EMBL" id="JACHXO010000002">
    <property type="protein sequence ID" value="MBB3193914.1"/>
    <property type="molecule type" value="Genomic_DNA"/>
</dbReference>
<dbReference type="PANTHER" id="PTHR43531">
    <property type="entry name" value="PROTEIN ICFG"/>
    <property type="match status" value="1"/>
</dbReference>
<evidence type="ECO:0000313" key="7">
    <source>
        <dbReference type="Proteomes" id="UP000574369"/>
    </source>
</evidence>
<evidence type="ECO:0000256" key="2">
    <source>
        <dbReference type="ARBA" id="ARBA00029447"/>
    </source>
</evidence>
<evidence type="ECO:0000256" key="1">
    <source>
        <dbReference type="ARBA" id="ARBA00022481"/>
    </source>
</evidence>
<dbReference type="InterPro" id="IPR024478">
    <property type="entry name" value="HlyB_4HB_MCP"/>
</dbReference>
<dbReference type="PANTHER" id="PTHR43531:SF14">
    <property type="entry name" value="METHYL-ACCEPTING CHEMOTAXIS PROTEIN I-RELATED"/>
    <property type="match status" value="1"/>
</dbReference>
<dbReference type="CDD" id="cd19411">
    <property type="entry name" value="MCP2201-like_sensor"/>
    <property type="match status" value="1"/>
</dbReference>
<dbReference type="Proteomes" id="UP000574369">
    <property type="component" value="Unassembled WGS sequence"/>
</dbReference>
<comment type="caution">
    <text evidence="6">The sequence shown here is derived from an EMBL/GenBank/DDBJ whole genome shotgun (WGS) entry which is preliminary data.</text>
</comment>
<dbReference type="RefSeq" id="WP_310736750.1">
    <property type="nucleotide sequence ID" value="NZ_JACHXO010000002.1"/>
</dbReference>
<dbReference type="Pfam" id="PF12729">
    <property type="entry name" value="4HB_MCP_1"/>
    <property type="match status" value="1"/>
</dbReference>